<dbReference type="InterPro" id="IPR039646">
    <property type="entry name" value="ZNHIT2"/>
</dbReference>
<dbReference type="PANTHER" id="PTHR15555">
    <property type="entry name" value="ZINC FINGER HIT DOMAIN CONTAINING PROTEIN 2 PROTEIN FON -RELATED"/>
    <property type="match status" value="1"/>
</dbReference>
<keyword evidence="1" id="KW-0862">Zinc</keyword>
<name>A0A8H3TQ13_9TREE</name>
<proteinExistence type="predicted"/>
<accession>A0A8H3TQ13</accession>
<evidence type="ECO:0000313" key="4">
    <source>
        <dbReference type="Proteomes" id="UP000620104"/>
    </source>
</evidence>
<feature type="domain" description="HIT-type" evidence="2">
    <location>
        <begin position="47"/>
        <end position="80"/>
    </location>
</feature>
<reference evidence="3" key="1">
    <citation type="submission" date="2020-07" db="EMBL/GenBank/DDBJ databases">
        <title>Draft Genome Sequence of a Deep-Sea Yeast, Naganishia (Cryptococcus) liquefaciens strain N6.</title>
        <authorList>
            <person name="Han Y.W."/>
            <person name="Kajitani R."/>
            <person name="Morimoto H."/>
            <person name="Parhat M."/>
            <person name="Tsubouchi H."/>
            <person name="Bakenova O."/>
            <person name="Ogata M."/>
            <person name="Argunhan B."/>
            <person name="Aoki R."/>
            <person name="Kajiwara S."/>
            <person name="Itoh T."/>
            <person name="Iwasaki H."/>
        </authorList>
    </citation>
    <scope>NUCLEOTIDE SEQUENCE</scope>
    <source>
        <strain evidence="3">N6</strain>
    </source>
</reference>
<evidence type="ECO:0000259" key="2">
    <source>
        <dbReference type="PROSITE" id="PS51083"/>
    </source>
</evidence>
<evidence type="ECO:0000313" key="3">
    <source>
        <dbReference type="EMBL" id="GHJ85112.1"/>
    </source>
</evidence>
<dbReference type="GO" id="GO:0008270">
    <property type="term" value="F:zinc ion binding"/>
    <property type="evidence" value="ECO:0007669"/>
    <property type="project" value="UniProtKB-UniRule"/>
</dbReference>
<organism evidence="3 4">
    <name type="scientific">Naganishia liquefaciens</name>
    <dbReference type="NCBI Taxonomy" id="104408"/>
    <lineage>
        <taxon>Eukaryota</taxon>
        <taxon>Fungi</taxon>
        <taxon>Dikarya</taxon>
        <taxon>Basidiomycota</taxon>
        <taxon>Agaricomycotina</taxon>
        <taxon>Tremellomycetes</taxon>
        <taxon>Filobasidiales</taxon>
        <taxon>Filobasidiaceae</taxon>
        <taxon>Naganishia</taxon>
    </lineage>
</organism>
<dbReference type="InterPro" id="IPR007529">
    <property type="entry name" value="Znf_HIT"/>
</dbReference>
<keyword evidence="1" id="KW-0863">Zinc-finger</keyword>
<gene>
    <name evidence="3" type="ORF">NliqN6_1514</name>
</gene>
<dbReference type="SUPFAM" id="SSF144232">
    <property type="entry name" value="HIT/MYND zinc finger-like"/>
    <property type="match status" value="1"/>
</dbReference>
<dbReference type="AlphaFoldDB" id="A0A8H3TQ13"/>
<dbReference type="Proteomes" id="UP000620104">
    <property type="component" value="Unassembled WGS sequence"/>
</dbReference>
<dbReference type="CDD" id="cd23024">
    <property type="entry name" value="zf-HIT_ZNHIT2-3"/>
    <property type="match status" value="1"/>
</dbReference>
<dbReference type="PANTHER" id="PTHR15555:SF0">
    <property type="entry name" value="ZINC FINGER HIT DOMAIN-CONTAINING PROTEIN 2"/>
    <property type="match status" value="1"/>
</dbReference>
<keyword evidence="4" id="KW-1185">Reference proteome</keyword>
<dbReference type="Pfam" id="PF04438">
    <property type="entry name" value="zf-HIT"/>
    <property type="match status" value="1"/>
</dbReference>
<dbReference type="OrthoDB" id="18412at2759"/>
<sequence>MSLRYPSKTVKLPFNAPDLSTSGSGDEHGFLPTKRTYTTSQIEQTTCGICGKKQSKYVCPRCNVFYCSLDCFRDEKHVQCSEPFYSSAIREAIQLDSASSAEEKRKMMEMLARFERRESEGGNGSDANGLEELLRGMGLTSGKQESVNEDAEADEGFDALEMLKLRLDDGADLDNMDLQGLLDLLPPSHRERFLSLVSDPDSDQVHQLLQGLDERERKEVEGGSVPWFMLEERGDLEREGEDDLDRPVVSAMVKPSPASDDIIQGINVDPSVASKLLYNILAICLAYVQVLITHSLPSLAHAEDPRRSNTLGGPEQSITESILKLAPFLSDPKSAVRFDTFRDAWQSVWDHVEHTEASRLDNGDQLKPLVTYLGQLQNLVMPSLDISKGREQGLDLALSDVHAFLSNHAAHPVEAHIKGSEKQRTEDKENRRRKKIITFAAKKLAFYLAAIRSVREHYGRKVWLELSQEVGKEIEALRAEFQEEVVDLAAKDEASAEREGIVKVGFEKLGPSSITPWTGEPTQARIEEL</sequence>
<comment type="caution">
    <text evidence="3">The sequence shown here is derived from an EMBL/GenBank/DDBJ whole genome shotgun (WGS) entry which is preliminary data.</text>
</comment>
<dbReference type="Gene3D" id="3.30.60.190">
    <property type="match status" value="1"/>
</dbReference>
<keyword evidence="1" id="KW-0479">Metal-binding</keyword>
<evidence type="ECO:0000256" key="1">
    <source>
        <dbReference type="PROSITE-ProRule" id="PRU00453"/>
    </source>
</evidence>
<dbReference type="EMBL" id="BLZA01000010">
    <property type="protein sequence ID" value="GHJ85112.1"/>
    <property type="molecule type" value="Genomic_DNA"/>
</dbReference>
<dbReference type="PROSITE" id="PS51083">
    <property type="entry name" value="ZF_HIT"/>
    <property type="match status" value="1"/>
</dbReference>
<protein>
    <recommendedName>
        <fullName evidence="2">HIT-type domain-containing protein</fullName>
    </recommendedName>
</protein>